<sequence length="34" mass="4180">MNNKRRKKNIEHRHLAALVYEEGMKKKIEEEIRS</sequence>
<feature type="non-terminal residue" evidence="1">
    <location>
        <position position="34"/>
    </location>
</feature>
<gene>
    <name evidence="1" type="ORF">METZ01_LOCUS283421</name>
</gene>
<dbReference type="EMBL" id="UINC01084177">
    <property type="protein sequence ID" value="SVC30567.1"/>
    <property type="molecule type" value="Genomic_DNA"/>
</dbReference>
<protein>
    <submittedName>
        <fullName evidence="1">Uncharacterized protein</fullName>
    </submittedName>
</protein>
<dbReference type="AlphaFoldDB" id="A0A382L6D5"/>
<evidence type="ECO:0000313" key="1">
    <source>
        <dbReference type="EMBL" id="SVC30567.1"/>
    </source>
</evidence>
<accession>A0A382L6D5</accession>
<name>A0A382L6D5_9ZZZZ</name>
<reference evidence="1" key="1">
    <citation type="submission" date="2018-05" db="EMBL/GenBank/DDBJ databases">
        <authorList>
            <person name="Lanie J.A."/>
            <person name="Ng W.-L."/>
            <person name="Kazmierczak K.M."/>
            <person name="Andrzejewski T.M."/>
            <person name="Davidsen T.M."/>
            <person name="Wayne K.J."/>
            <person name="Tettelin H."/>
            <person name="Glass J.I."/>
            <person name="Rusch D."/>
            <person name="Podicherti R."/>
            <person name="Tsui H.-C.T."/>
            <person name="Winkler M.E."/>
        </authorList>
    </citation>
    <scope>NUCLEOTIDE SEQUENCE</scope>
</reference>
<organism evidence="1">
    <name type="scientific">marine metagenome</name>
    <dbReference type="NCBI Taxonomy" id="408172"/>
    <lineage>
        <taxon>unclassified sequences</taxon>
        <taxon>metagenomes</taxon>
        <taxon>ecological metagenomes</taxon>
    </lineage>
</organism>
<proteinExistence type="predicted"/>